<dbReference type="Pfam" id="PF00665">
    <property type="entry name" value="rve"/>
    <property type="match status" value="1"/>
</dbReference>
<dbReference type="Pfam" id="PF22483">
    <property type="entry name" value="Mu-transpos_C_2"/>
    <property type="match status" value="1"/>
</dbReference>
<reference evidence="4 6" key="1">
    <citation type="submission" date="2019-10" db="EMBL/GenBank/DDBJ databases">
        <authorList>
            <person name="Blom J."/>
        </authorList>
    </citation>
    <scope>NUCLEOTIDE SEQUENCE [LARGE SCALE GENOMIC DNA]</scope>
    <source>
        <strain evidence="4 6">ES3154-GLU</strain>
    </source>
</reference>
<proteinExistence type="inferred from homology"/>
<dbReference type="InterPro" id="IPR036397">
    <property type="entry name" value="RNaseH_sf"/>
</dbReference>
<protein>
    <recommendedName>
        <fullName evidence="2">Integrase catalytic domain-containing protein</fullName>
    </recommendedName>
</protein>
<gene>
    <name evidence="3" type="ORF">OMES3154_00281</name>
    <name evidence="4" type="ORF">OMES3154_00640</name>
    <name evidence="5" type="ORF">OMES3154_01197</name>
</gene>
<dbReference type="EMBL" id="CABWIB010000001">
    <property type="protein sequence ID" value="VWL85355.1"/>
    <property type="molecule type" value="Genomic_DNA"/>
</dbReference>
<sequence>MNEIYINSNLINTLDDLRALSSIYLKGGLKNLNISKIARKLGHDRKTIRKALKGNIPKTTRKRNKYVDSYRDRIIKLLQDDKRKFEYYQHIYNYMVREYSIECTYATLKNYIINDEELNKLFNKRNNTNSFTERFETEAGQQAQFDLKERMKLIDTNGNEMIVNVATLTLGFSRYNVRKIVLDTSYETVINFLAEAFEELEGVPSELVIDNIKCLVDKPRTKNKEALINPKFEEFAKNYGFKVKPCMPYRPQTKGKTETQNKVPSQLYNYNTEYIDICSVNDKLEIINKEDNEKISQATHLPPVFLLKREKEKLQKLPSQEIRKGYYIKLKEVIVSNESLVSYLNCKYSVPKEYIGKLVGRTIKNNKLLIYYNKKIITLHEISKKVLNIKDSHDLKYDKNLSPKTEDNSIIIEEMENIKYDND</sequence>
<dbReference type="SUPFAM" id="SSF53098">
    <property type="entry name" value="Ribonuclease H-like"/>
    <property type="match status" value="1"/>
</dbReference>
<dbReference type="AlphaFoldDB" id="A0A6I8M973"/>
<dbReference type="InterPro" id="IPR054353">
    <property type="entry name" value="IstA-like_C"/>
</dbReference>
<evidence type="ECO:0000313" key="5">
    <source>
        <dbReference type="EMBL" id="VWL85912.1"/>
    </source>
</evidence>
<comment type="similarity">
    <text evidence="1">Belongs to the transposase IS21/IS408/IS1162 family.</text>
</comment>
<dbReference type="Proteomes" id="UP000419017">
    <property type="component" value="Unassembled WGS sequence"/>
</dbReference>
<dbReference type="PANTHER" id="PTHR35004">
    <property type="entry name" value="TRANSPOSASE RV3428C-RELATED"/>
    <property type="match status" value="1"/>
</dbReference>
<feature type="domain" description="Integrase catalytic" evidence="2">
    <location>
        <begin position="134"/>
        <end position="311"/>
    </location>
</feature>
<evidence type="ECO:0000313" key="6">
    <source>
        <dbReference type="Proteomes" id="UP000419017"/>
    </source>
</evidence>
<name>A0A6I8M973_9FUSO</name>
<dbReference type="PROSITE" id="PS50994">
    <property type="entry name" value="INTEGRASE"/>
    <property type="match status" value="1"/>
</dbReference>
<evidence type="ECO:0000313" key="4">
    <source>
        <dbReference type="EMBL" id="VWL85355.1"/>
    </source>
</evidence>
<dbReference type="EMBL" id="CABWIB010000001">
    <property type="protein sequence ID" value="VWL85912.1"/>
    <property type="molecule type" value="Genomic_DNA"/>
</dbReference>
<dbReference type="GO" id="GO:0003676">
    <property type="term" value="F:nucleic acid binding"/>
    <property type="evidence" value="ECO:0007669"/>
    <property type="project" value="InterPro"/>
</dbReference>
<dbReference type="EMBL" id="CABWIB010000001">
    <property type="protein sequence ID" value="VWL85010.1"/>
    <property type="molecule type" value="Genomic_DNA"/>
</dbReference>
<dbReference type="RefSeq" id="WP_156683045.1">
    <property type="nucleotide sequence ID" value="NZ_CABWIB010000001.1"/>
</dbReference>
<accession>A0A6I8M973</accession>
<dbReference type="InterPro" id="IPR001584">
    <property type="entry name" value="Integrase_cat-core"/>
</dbReference>
<organism evidence="4 6">
    <name type="scientific">Oceanivirga miroungae</name>
    <dbReference type="NCBI Taxonomy" id="1130046"/>
    <lineage>
        <taxon>Bacteria</taxon>
        <taxon>Fusobacteriati</taxon>
        <taxon>Fusobacteriota</taxon>
        <taxon>Fusobacteriia</taxon>
        <taxon>Fusobacteriales</taxon>
        <taxon>Leptotrichiaceae</taxon>
        <taxon>Oceanivirga</taxon>
    </lineage>
</organism>
<dbReference type="Gene3D" id="3.30.420.10">
    <property type="entry name" value="Ribonuclease H-like superfamily/Ribonuclease H"/>
    <property type="match status" value="1"/>
</dbReference>
<dbReference type="NCBIfam" id="NF033546">
    <property type="entry name" value="transpos_IS21"/>
    <property type="match status" value="1"/>
</dbReference>
<keyword evidence="6" id="KW-1185">Reference proteome</keyword>
<dbReference type="InterPro" id="IPR012337">
    <property type="entry name" value="RNaseH-like_sf"/>
</dbReference>
<evidence type="ECO:0000313" key="3">
    <source>
        <dbReference type="EMBL" id="VWL85010.1"/>
    </source>
</evidence>
<evidence type="ECO:0000256" key="1">
    <source>
        <dbReference type="ARBA" id="ARBA00009277"/>
    </source>
</evidence>
<dbReference type="GO" id="GO:0015074">
    <property type="term" value="P:DNA integration"/>
    <property type="evidence" value="ECO:0007669"/>
    <property type="project" value="InterPro"/>
</dbReference>
<evidence type="ECO:0000259" key="2">
    <source>
        <dbReference type="PROSITE" id="PS50994"/>
    </source>
</evidence>
<dbReference type="PANTHER" id="PTHR35004:SF6">
    <property type="entry name" value="TRANSPOSASE"/>
    <property type="match status" value="1"/>
</dbReference>